<evidence type="ECO:0000313" key="11">
    <source>
        <dbReference type="Proteomes" id="UP000324832"/>
    </source>
</evidence>
<dbReference type="PANTHER" id="PTHR21137:SF35">
    <property type="entry name" value="ODORANT RECEPTOR 19A-RELATED"/>
    <property type="match status" value="1"/>
</dbReference>
<evidence type="ECO:0008006" key="12">
    <source>
        <dbReference type="Google" id="ProtNLM"/>
    </source>
</evidence>
<evidence type="ECO:0000256" key="9">
    <source>
        <dbReference type="ARBA" id="ARBA00023224"/>
    </source>
</evidence>
<comment type="subcellular location">
    <subcellularLocation>
        <location evidence="1">Cell membrane</location>
        <topology evidence="1">Multi-pass membrane protein</topology>
    </subcellularLocation>
</comment>
<organism evidence="10 11">
    <name type="scientific">Leptidea sinapis</name>
    <dbReference type="NCBI Taxonomy" id="189913"/>
    <lineage>
        <taxon>Eukaryota</taxon>
        <taxon>Metazoa</taxon>
        <taxon>Ecdysozoa</taxon>
        <taxon>Arthropoda</taxon>
        <taxon>Hexapoda</taxon>
        <taxon>Insecta</taxon>
        <taxon>Pterygota</taxon>
        <taxon>Neoptera</taxon>
        <taxon>Endopterygota</taxon>
        <taxon>Lepidoptera</taxon>
        <taxon>Glossata</taxon>
        <taxon>Ditrysia</taxon>
        <taxon>Papilionoidea</taxon>
        <taxon>Pieridae</taxon>
        <taxon>Dismorphiinae</taxon>
        <taxon>Leptidea</taxon>
    </lineage>
</organism>
<evidence type="ECO:0000256" key="8">
    <source>
        <dbReference type="ARBA" id="ARBA00023170"/>
    </source>
</evidence>
<evidence type="ECO:0000256" key="1">
    <source>
        <dbReference type="ARBA" id="ARBA00004651"/>
    </source>
</evidence>
<keyword evidence="3" id="KW-0716">Sensory transduction</keyword>
<keyword evidence="8" id="KW-0675">Receptor</keyword>
<evidence type="ECO:0000256" key="5">
    <source>
        <dbReference type="ARBA" id="ARBA00022725"/>
    </source>
</evidence>
<evidence type="ECO:0000256" key="6">
    <source>
        <dbReference type="ARBA" id="ARBA00022989"/>
    </source>
</evidence>
<evidence type="ECO:0000256" key="4">
    <source>
        <dbReference type="ARBA" id="ARBA00022692"/>
    </source>
</evidence>
<evidence type="ECO:0000256" key="3">
    <source>
        <dbReference type="ARBA" id="ARBA00022606"/>
    </source>
</evidence>
<dbReference type="InterPro" id="IPR004117">
    <property type="entry name" value="7tm6_olfct_rcpt"/>
</dbReference>
<keyword evidence="7" id="KW-0472">Membrane</keyword>
<evidence type="ECO:0000256" key="7">
    <source>
        <dbReference type="ARBA" id="ARBA00023136"/>
    </source>
</evidence>
<name>A0A5E4Q0J2_9NEOP</name>
<proteinExistence type="predicted"/>
<dbReference type="PANTHER" id="PTHR21137">
    <property type="entry name" value="ODORANT RECEPTOR"/>
    <property type="match status" value="1"/>
</dbReference>
<keyword evidence="4" id="KW-0812">Transmembrane</keyword>
<dbReference type="AlphaFoldDB" id="A0A5E4Q0J2"/>
<keyword evidence="5" id="KW-0552">Olfaction</keyword>
<keyword evidence="6" id="KW-1133">Transmembrane helix</keyword>
<evidence type="ECO:0000256" key="2">
    <source>
        <dbReference type="ARBA" id="ARBA00022475"/>
    </source>
</evidence>
<reference evidence="10 11" key="1">
    <citation type="submission" date="2017-07" db="EMBL/GenBank/DDBJ databases">
        <authorList>
            <person name="Talla V."/>
            <person name="Backstrom N."/>
        </authorList>
    </citation>
    <scope>NUCLEOTIDE SEQUENCE [LARGE SCALE GENOMIC DNA]</scope>
</reference>
<protein>
    <recommendedName>
        <fullName evidence="12">Odorant receptor</fullName>
    </recommendedName>
</protein>
<dbReference type="GO" id="GO:0007165">
    <property type="term" value="P:signal transduction"/>
    <property type="evidence" value="ECO:0007669"/>
    <property type="project" value="UniProtKB-KW"/>
</dbReference>
<dbReference type="GO" id="GO:0005549">
    <property type="term" value="F:odorant binding"/>
    <property type="evidence" value="ECO:0007669"/>
    <property type="project" value="InterPro"/>
</dbReference>
<accession>A0A5E4Q0J2</accession>
<dbReference type="GO" id="GO:0004984">
    <property type="term" value="F:olfactory receptor activity"/>
    <property type="evidence" value="ECO:0007669"/>
    <property type="project" value="InterPro"/>
</dbReference>
<dbReference type="GO" id="GO:0005886">
    <property type="term" value="C:plasma membrane"/>
    <property type="evidence" value="ECO:0007669"/>
    <property type="project" value="UniProtKB-SubCell"/>
</dbReference>
<dbReference type="Proteomes" id="UP000324832">
    <property type="component" value="Unassembled WGS sequence"/>
</dbReference>
<keyword evidence="11" id="KW-1185">Reference proteome</keyword>
<dbReference type="EMBL" id="FZQP02000937">
    <property type="protein sequence ID" value="VVC91018.1"/>
    <property type="molecule type" value="Genomic_DNA"/>
</dbReference>
<gene>
    <name evidence="10" type="ORF">LSINAPIS_LOCUS3801</name>
</gene>
<keyword evidence="2" id="KW-1003">Cell membrane</keyword>
<sequence>MTVLTFIYEILLNLSIVYAPKRIDVILNEATFAINGGVLVLKTLLVLIYRKEIIEALEILNNEQFNSTDEVTRNIIERDNKMYSNYMRIMYTMGSIVCVKSAVLPLINNYLFGSEVQLPSSMYYFLDDEYRDKYFAYLYIYQAIGQYYAMLSDISIDGGQQLVFAVYCSQWMSRKQSFKRSLKLFMLRANVPIVMYGFKLFTISLDTFTKILKSAYSFAALVKNFMENEE</sequence>
<dbReference type="Pfam" id="PF02949">
    <property type="entry name" value="7tm_6"/>
    <property type="match status" value="2"/>
</dbReference>
<evidence type="ECO:0000313" key="10">
    <source>
        <dbReference type="EMBL" id="VVC91018.1"/>
    </source>
</evidence>
<keyword evidence="9" id="KW-0807">Transducer</keyword>